<evidence type="ECO:0000256" key="3">
    <source>
        <dbReference type="ARBA" id="ARBA00022553"/>
    </source>
</evidence>
<keyword evidence="6 9" id="KW-0238">DNA-binding</keyword>
<dbReference type="FunFam" id="1.10.10.10:FF:000099">
    <property type="entry name" value="Two-component system response regulator TorR"/>
    <property type="match status" value="1"/>
</dbReference>
<dbReference type="SMART" id="SM00862">
    <property type="entry name" value="Trans_reg_C"/>
    <property type="match status" value="1"/>
</dbReference>
<gene>
    <name evidence="12" type="primary">yycF_1</name>
    <name evidence="12" type="ORF">Q31a_37170</name>
</gene>
<dbReference type="PROSITE" id="PS51755">
    <property type="entry name" value="OMPR_PHOB"/>
    <property type="match status" value="1"/>
</dbReference>
<keyword evidence="5" id="KW-0805">Transcription regulation</keyword>
<dbReference type="Gene3D" id="6.10.250.690">
    <property type="match status" value="1"/>
</dbReference>
<sequence length="237" mass="26299">MSSMVPTETYRLLVVEDDRELAGMVADFLESHGFLAQVEHDGLEAVRRIREEPFDAVILDIGLPNLDGIEVCRAVRPNFDGPILILTARGGEIDEVVALEVGADDYMSKPVRPRALLARLKVHLRRVDASLPHSDNDVLRIGELTINPSCREVTLDGQVIGLTTAEFDLLESLARQAGVVVPRAEIYEQLNGIRYDGLDRSIDLRVSRLRRKLGDDPQNPTMIKSVRGVGYILVARP</sequence>
<dbReference type="InterPro" id="IPR036388">
    <property type="entry name" value="WH-like_DNA-bd_sf"/>
</dbReference>
<feature type="domain" description="Response regulatory" evidence="10">
    <location>
        <begin position="11"/>
        <end position="124"/>
    </location>
</feature>
<evidence type="ECO:0000256" key="8">
    <source>
        <dbReference type="PROSITE-ProRule" id="PRU00169"/>
    </source>
</evidence>
<evidence type="ECO:0000259" key="10">
    <source>
        <dbReference type="PROSITE" id="PS50110"/>
    </source>
</evidence>
<dbReference type="SUPFAM" id="SSF46894">
    <property type="entry name" value="C-terminal effector domain of the bipartite response regulators"/>
    <property type="match status" value="1"/>
</dbReference>
<name>A0A518G9X3_9BACT</name>
<dbReference type="KEGG" id="ahel:Q31a_37170"/>
<accession>A0A518G9X3</accession>
<dbReference type="Proteomes" id="UP000318017">
    <property type="component" value="Chromosome"/>
</dbReference>
<evidence type="ECO:0000313" key="12">
    <source>
        <dbReference type="EMBL" id="QDV25391.1"/>
    </source>
</evidence>
<evidence type="ECO:0000256" key="9">
    <source>
        <dbReference type="PROSITE-ProRule" id="PRU01091"/>
    </source>
</evidence>
<reference evidence="12 13" key="1">
    <citation type="submission" date="2019-02" db="EMBL/GenBank/DDBJ databases">
        <title>Deep-cultivation of Planctomycetes and their phenomic and genomic characterization uncovers novel biology.</title>
        <authorList>
            <person name="Wiegand S."/>
            <person name="Jogler M."/>
            <person name="Boedeker C."/>
            <person name="Pinto D."/>
            <person name="Vollmers J."/>
            <person name="Rivas-Marin E."/>
            <person name="Kohn T."/>
            <person name="Peeters S.H."/>
            <person name="Heuer A."/>
            <person name="Rast P."/>
            <person name="Oberbeckmann S."/>
            <person name="Bunk B."/>
            <person name="Jeske O."/>
            <person name="Meyerdierks A."/>
            <person name="Storesund J.E."/>
            <person name="Kallscheuer N."/>
            <person name="Luecker S."/>
            <person name="Lage O.M."/>
            <person name="Pohl T."/>
            <person name="Merkel B.J."/>
            <person name="Hornburger P."/>
            <person name="Mueller R.-W."/>
            <person name="Bruemmer F."/>
            <person name="Labrenz M."/>
            <person name="Spormann A.M."/>
            <person name="Op den Camp H."/>
            <person name="Overmann J."/>
            <person name="Amann R."/>
            <person name="Jetten M.S.M."/>
            <person name="Mascher T."/>
            <person name="Medema M.H."/>
            <person name="Devos D.P."/>
            <person name="Kaster A.-K."/>
            <person name="Ovreas L."/>
            <person name="Rohde M."/>
            <person name="Galperin M.Y."/>
            <person name="Jogler C."/>
        </authorList>
    </citation>
    <scope>NUCLEOTIDE SEQUENCE [LARGE SCALE GENOMIC DNA]</scope>
    <source>
        <strain evidence="12 13">Q31a</strain>
    </source>
</reference>
<dbReference type="GO" id="GO:0000156">
    <property type="term" value="F:phosphorelay response regulator activity"/>
    <property type="evidence" value="ECO:0007669"/>
    <property type="project" value="TreeGrafter"/>
</dbReference>
<evidence type="ECO:0000256" key="1">
    <source>
        <dbReference type="ARBA" id="ARBA00004496"/>
    </source>
</evidence>
<dbReference type="PANTHER" id="PTHR48111">
    <property type="entry name" value="REGULATOR OF RPOS"/>
    <property type="match status" value="1"/>
</dbReference>
<dbReference type="AlphaFoldDB" id="A0A518G9X3"/>
<evidence type="ECO:0000256" key="7">
    <source>
        <dbReference type="ARBA" id="ARBA00023163"/>
    </source>
</evidence>
<dbReference type="Gene3D" id="1.10.10.10">
    <property type="entry name" value="Winged helix-like DNA-binding domain superfamily/Winged helix DNA-binding domain"/>
    <property type="match status" value="1"/>
</dbReference>
<dbReference type="GO" id="GO:0006355">
    <property type="term" value="P:regulation of DNA-templated transcription"/>
    <property type="evidence" value="ECO:0007669"/>
    <property type="project" value="InterPro"/>
</dbReference>
<comment type="subcellular location">
    <subcellularLocation>
        <location evidence="1">Cytoplasm</location>
    </subcellularLocation>
</comment>
<dbReference type="GO" id="GO:0000976">
    <property type="term" value="F:transcription cis-regulatory region binding"/>
    <property type="evidence" value="ECO:0007669"/>
    <property type="project" value="TreeGrafter"/>
</dbReference>
<keyword evidence="4" id="KW-0902">Two-component regulatory system</keyword>
<evidence type="ECO:0000256" key="5">
    <source>
        <dbReference type="ARBA" id="ARBA00023015"/>
    </source>
</evidence>
<evidence type="ECO:0000259" key="11">
    <source>
        <dbReference type="PROSITE" id="PS51755"/>
    </source>
</evidence>
<dbReference type="InterPro" id="IPR039420">
    <property type="entry name" value="WalR-like"/>
</dbReference>
<feature type="domain" description="OmpR/PhoB-type" evidence="11">
    <location>
        <begin position="136"/>
        <end position="235"/>
    </location>
</feature>
<dbReference type="EMBL" id="CP036298">
    <property type="protein sequence ID" value="QDV25391.1"/>
    <property type="molecule type" value="Genomic_DNA"/>
</dbReference>
<dbReference type="Pfam" id="PF00072">
    <property type="entry name" value="Response_reg"/>
    <property type="match status" value="1"/>
</dbReference>
<dbReference type="PROSITE" id="PS50110">
    <property type="entry name" value="RESPONSE_REGULATORY"/>
    <property type="match status" value="1"/>
</dbReference>
<keyword evidence="13" id="KW-1185">Reference proteome</keyword>
<evidence type="ECO:0000256" key="6">
    <source>
        <dbReference type="ARBA" id="ARBA00023125"/>
    </source>
</evidence>
<dbReference type="Gene3D" id="3.40.50.2300">
    <property type="match status" value="1"/>
</dbReference>
<protein>
    <submittedName>
        <fullName evidence="12">Transcriptional regulatory protein YycF</fullName>
    </submittedName>
</protein>
<organism evidence="12 13">
    <name type="scientific">Aureliella helgolandensis</name>
    <dbReference type="NCBI Taxonomy" id="2527968"/>
    <lineage>
        <taxon>Bacteria</taxon>
        <taxon>Pseudomonadati</taxon>
        <taxon>Planctomycetota</taxon>
        <taxon>Planctomycetia</taxon>
        <taxon>Pirellulales</taxon>
        <taxon>Pirellulaceae</taxon>
        <taxon>Aureliella</taxon>
    </lineage>
</organism>
<keyword evidence="7" id="KW-0804">Transcription</keyword>
<evidence type="ECO:0000256" key="2">
    <source>
        <dbReference type="ARBA" id="ARBA00022490"/>
    </source>
</evidence>
<dbReference type="PANTHER" id="PTHR48111:SF21">
    <property type="entry name" value="DNA-BINDING DUAL MASTER TRANSCRIPTIONAL REGULATOR RPAA"/>
    <property type="match status" value="1"/>
</dbReference>
<dbReference type="GO" id="GO:0005829">
    <property type="term" value="C:cytosol"/>
    <property type="evidence" value="ECO:0007669"/>
    <property type="project" value="TreeGrafter"/>
</dbReference>
<dbReference type="CDD" id="cd00383">
    <property type="entry name" value="trans_reg_C"/>
    <property type="match status" value="1"/>
</dbReference>
<proteinExistence type="predicted"/>
<dbReference type="RefSeq" id="WP_197355347.1">
    <property type="nucleotide sequence ID" value="NZ_CP036298.1"/>
</dbReference>
<evidence type="ECO:0000313" key="13">
    <source>
        <dbReference type="Proteomes" id="UP000318017"/>
    </source>
</evidence>
<dbReference type="GO" id="GO:0032993">
    <property type="term" value="C:protein-DNA complex"/>
    <property type="evidence" value="ECO:0007669"/>
    <property type="project" value="TreeGrafter"/>
</dbReference>
<dbReference type="InterPro" id="IPR016032">
    <property type="entry name" value="Sig_transdc_resp-reg_C-effctor"/>
</dbReference>
<dbReference type="InterPro" id="IPR011006">
    <property type="entry name" value="CheY-like_superfamily"/>
</dbReference>
<dbReference type="InterPro" id="IPR001789">
    <property type="entry name" value="Sig_transdc_resp-reg_receiver"/>
</dbReference>
<evidence type="ECO:0000256" key="4">
    <source>
        <dbReference type="ARBA" id="ARBA00023012"/>
    </source>
</evidence>
<keyword evidence="3 8" id="KW-0597">Phosphoprotein</keyword>
<feature type="DNA-binding region" description="OmpR/PhoB-type" evidence="9">
    <location>
        <begin position="136"/>
        <end position="235"/>
    </location>
</feature>
<dbReference type="SMART" id="SM00448">
    <property type="entry name" value="REC"/>
    <property type="match status" value="1"/>
</dbReference>
<dbReference type="Pfam" id="PF00486">
    <property type="entry name" value="Trans_reg_C"/>
    <property type="match status" value="1"/>
</dbReference>
<dbReference type="InterPro" id="IPR001867">
    <property type="entry name" value="OmpR/PhoB-type_DNA-bd"/>
</dbReference>
<dbReference type="SUPFAM" id="SSF52172">
    <property type="entry name" value="CheY-like"/>
    <property type="match status" value="1"/>
</dbReference>
<keyword evidence="2" id="KW-0963">Cytoplasm</keyword>
<feature type="modified residue" description="4-aspartylphosphate" evidence="8">
    <location>
        <position position="60"/>
    </location>
</feature>